<reference evidence="1 2" key="1">
    <citation type="submission" date="2017-07" db="EMBL/GenBank/DDBJ databases">
        <authorList>
            <person name="Sun Z.S."/>
            <person name="Albrecht U."/>
            <person name="Echele G."/>
            <person name="Lee C.C."/>
        </authorList>
    </citation>
    <scope>NUCLEOTIDE SEQUENCE [LARGE SCALE GENOMIC DNA]</scope>
    <source>
        <strain evidence="1 2">CGMCC 1.12710</strain>
    </source>
</reference>
<dbReference type="AlphaFoldDB" id="A0A239PTQ3"/>
<dbReference type="RefSeq" id="WP_200815298.1">
    <property type="nucleotide sequence ID" value="NZ_FZQA01000003.1"/>
</dbReference>
<dbReference type="EMBL" id="FZQA01000003">
    <property type="protein sequence ID" value="SNT73413.1"/>
    <property type="molecule type" value="Genomic_DNA"/>
</dbReference>
<sequence>MLRKYVIERDIPGVGDLGPTQLGEAASKSNAALGKLRGIQWQHSYVTRDKTFCIYLAESEEAIREHSLLSGFPVARITEVSGVIDPSTERKCELVSA</sequence>
<evidence type="ECO:0000313" key="1">
    <source>
        <dbReference type="EMBL" id="SNT73413.1"/>
    </source>
</evidence>
<organism evidence="1 2">
    <name type="scientific">Amphiplicatus metriothermophilus</name>
    <dbReference type="NCBI Taxonomy" id="1519374"/>
    <lineage>
        <taxon>Bacteria</taxon>
        <taxon>Pseudomonadati</taxon>
        <taxon>Pseudomonadota</taxon>
        <taxon>Alphaproteobacteria</taxon>
        <taxon>Parvularculales</taxon>
        <taxon>Parvularculaceae</taxon>
        <taxon>Amphiplicatus</taxon>
    </lineage>
</organism>
<evidence type="ECO:0000313" key="2">
    <source>
        <dbReference type="Proteomes" id="UP000198346"/>
    </source>
</evidence>
<proteinExistence type="predicted"/>
<dbReference type="Pfam" id="PF14026">
    <property type="entry name" value="SCO4226-like"/>
    <property type="match status" value="1"/>
</dbReference>
<dbReference type="Proteomes" id="UP000198346">
    <property type="component" value="Unassembled WGS sequence"/>
</dbReference>
<dbReference type="InterPro" id="IPR025336">
    <property type="entry name" value="SCO4226-like"/>
</dbReference>
<accession>A0A239PTQ3</accession>
<protein>
    <recommendedName>
        <fullName evidence="3">DUF4242 domain-containing protein</fullName>
    </recommendedName>
</protein>
<evidence type="ECO:0008006" key="3">
    <source>
        <dbReference type="Google" id="ProtNLM"/>
    </source>
</evidence>
<keyword evidence="2" id="KW-1185">Reference proteome</keyword>
<name>A0A239PTQ3_9PROT</name>
<gene>
    <name evidence="1" type="ORF">SAMN06297382_1799</name>
</gene>